<dbReference type="InterPro" id="IPR016082">
    <property type="entry name" value="Ribosomal_uL30_ferredoxin-like"/>
</dbReference>
<dbReference type="InterPro" id="IPR036919">
    <property type="entry name" value="Ribo_uL30_ferredoxin-like_sf"/>
</dbReference>
<comment type="subunit">
    <text evidence="2 5">Part of the 50S ribosomal subunit.</text>
</comment>
<dbReference type="SUPFAM" id="SSF55129">
    <property type="entry name" value="Ribosomal protein L30p/L7e"/>
    <property type="match status" value="1"/>
</dbReference>
<dbReference type="Gene3D" id="3.30.1390.20">
    <property type="entry name" value="Ribosomal protein L30, ferredoxin-like fold domain"/>
    <property type="match status" value="1"/>
</dbReference>
<dbReference type="GO" id="GO:0006412">
    <property type="term" value="P:translation"/>
    <property type="evidence" value="ECO:0007669"/>
    <property type="project" value="UniProtKB-UniRule"/>
</dbReference>
<dbReference type="Pfam" id="PF00327">
    <property type="entry name" value="Ribosomal_L30"/>
    <property type="match status" value="1"/>
</dbReference>
<dbReference type="Proteomes" id="UP000885792">
    <property type="component" value="Unassembled WGS sequence"/>
</dbReference>
<protein>
    <recommendedName>
        <fullName evidence="5">Large ribosomal subunit protein uL30</fullName>
    </recommendedName>
</protein>
<evidence type="ECO:0000256" key="1">
    <source>
        <dbReference type="ARBA" id="ARBA00007594"/>
    </source>
</evidence>
<reference evidence="7" key="1">
    <citation type="journal article" date="2020" name="mSystems">
        <title>Genome- and Community-Level Interaction Insights into Carbon Utilization and Element Cycling Functions of Hydrothermarchaeota in Hydrothermal Sediment.</title>
        <authorList>
            <person name="Zhou Z."/>
            <person name="Liu Y."/>
            <person name="Xu W."/>
            <person name="Pan J."/>
            <person name="Luo Z.H."/>
            <person name="Li M."/>
        </authorList>
    </citation>
    <scope>NUCLEOTIDE SEQUENCE [LARGE SCALE GENOMIC DNA]</scope>
    <source>
        <strain evidence="7">HyVt-501</strain>
    </source>
</reference>
<comment type="similarity">
    <text evidence="1 5">Belongs to the universal ribosomal protein uL30 family.</text>
</comment>
<evidence type="ECO:0000256" key="5">
    <source>
        <dbReference type="HAMAP-Rule" id="MF_01371"/>
    </source>
</evidence>
<dbReference type="GO" id="GO:0015934">
    <property type="term" value="C:large ribosomal subunit"/>
    <property type="evidence" value="ECO:0007669"/>
    <property type="project" value="InterPro"/>
</dbReference>
<dbReference type="GO" id="GO:0003735">
    <property type="term" value="F:structural constituent of ribosome"/>
    <property type="evidence" value="ECO:0007669"/>
    <property type="project" value="InterPro"/>
</dbReference>
<gene>
    <name evidence="5" type="primary">rpmD</name>
    <name evidence="7" type="ORF">ENJ61_08235</name>
</gene>
<dbReference type="EMBL" id="DRNB01000303">
    <property type="protein sequence ID" value="HHJ64877.1"/>
    <property type="molecule type" value="Genomic_DNA"/>
</dbReference>
<dbReference type="InterPro" id="IPR005996">
    <property type="entry name" value="Ribosomal_uL30_bac-type"/>
</dbReference>
<organism evidence="7">
    <name type="scientific">Aquifex aeolicus</name>
    <dbReference type="NCBI Taxonomy" id="63363"/>
    <lineage>
        <taxon>Bacteria</taxon>
        <taxon>Pseudomonadati</taxon>
        <taxon>Aquificota</taxon>
        <taxon>Aquificia</taxon>
        <taxon>Aquificales</taxon>
        <taxon>Aquificaceae</taxon>
        <taxon>Aquifex</taxon>
    </lineage>
</organism>
<feature type="domain" description="Large ribosomal subunit protein uL30-like ferredoxin-like fold" evidence="6">
    <location>
        <begin position="7"/>
        <end position="56"/>
    </location>
</feature>
<comment type="caution">
    <text evidence="7">The sequence shown here is derived from an EMBL/GenBank/DDBJ whole genome shotgun (WGS) entry which is preliminary data.</text>
</comment>
<name>A0A7C5Q5Q5_AQUAO</name>
<dbReference type="PIRSF" id="PIRSF002211">
    <property type="entry name" value="Ribosomal_L30_bac-type"/>
    <property type="match status" value="1"/>
</dbReference>
<evidence type="ECO:0000256" key="3">
    <source>
        <dbReference type="ARBA" id="ARBA00022980"/>
    </source>
</evidence>
<dbReference type="HAMAP" id="MF_01371_B">
    <property type="entry name" value="Ribosomal_uL30_B"/>
    <property type="match status" value="1"/>
</dbReference>
<dbReference type="CDD" id="cd01658">
    <property type="entry name" value="Ribosomal_L30"/>
    <property type="match status" value="1"/>
</dbReference>
<evidence type="ECO:0000313" key="7">
    <source>
        <dbReference type="EMBL" id="HHJ64877.1"/>
    </source>
</evidence>
<dbReference type="AlphaFoldDB" id="A0A7C5Q5Q5"/>
<dbReference type="NCBIfam" id="TIGR01308">
    <property type="entry name" value="rpmD_bact"/>
    <property type="match status" value="1"/>
</dbReference>
<keyword evidence="4 5" id="KW-0687">Ribonucleoprotein</keyword>
<evidence type="ECO:0000259" key="6">
    <source>
        <dbReference type="Pfam" id="PF00327"/>
    </source>
</evidence>
<proteinExistence type="inferred from homology"/>
<evidence type="ECO:0000256" key="2">
    <source>
        <dbReference type="ARBA" id="ARBA00011838"/>
    </source>
</evidence>
<sequence length="66" mass="7512">MAEKRFLKVTLVRGLAGKRKSHILAVRSLGLRKPGQSKVLEDNPLVRGNIRKAHYLLKVEEVRHEA</sequence>
<evidence type="ECO:0000256" key="4">
    <source>
        <dbReference type="ARBA" id="ARBA00023274"/>
    </source>
</evidence>
<accession>A0A7C5Q5Q5</accession>
<keyword evidence="3 5" id="KW-0689">Ribosomal protein</keyword>